<name>B0G3I4_9FIRM</name>
<sequence>MTFVNNISYFFCEINMKKNNLSIIRKKLTDAIGKNCICQFLFLLQI</sequence>
<reference evidence="1 2" key="2">
    <citation type="submission" date="2007-10" db="EMBL/GenBank/DDBJ databases">
        <authorList>
            <person name="Fulton L."/>
            <person name="Clifton S."/>
            <person name="Fulton B."/>
            <person name="Xu J."/>
            <person name="Minx P."/>
            <person name="Pepin K.H."/>
            <person name="Johnson M."/>
            <person name="Thiruvilangam P."/>
            <person name="Bhonagiri V."/>
            <person name="Nash W.E."/>
            <person name="Wang C."/>
            <person name="Mardis E.R."/>
            <person name="Wilson R.K."/>
        </authorList>
    </citation>
    <scope>NUCLEOTIDE SEQUENCE [LARGE SCALE GENOMIC DNA]</scope>
    <source>
        <strain evidence="1 2">ATCC 27755</strain>
    </source>
</reference>
<gene>
    <name evidence="1" type="ORF">DORFOR_00809</name>
</gene>
<dbReference type="Proteomes" id="UP000005359">
    <property type="component" value="Unassembled WGS sequence"/>
</dbReference>
<accession>B0G3I4</accession>
<evidence type="ECO:0000313" key="2">
    <source>
        <dbReference type="Proteomes" id="UP000005359"/>
    </source>
</evidence>
<proteinExistence type="predicted"/>
<organism evidence="1 2">
    <name type="scientific">Dorea formicigenerans ATCC 27755</name>
    <dbReference type="NCBI Taxonomy" id="411461"/>
    <lineage>
        <taxon>Bacteria</taxon>
        <taxon>Bacillati</taxon>
        <taxon>Bacillota</taxon>
        <taxon>Clostridia</taxon>
        <taxon>Lachnospirales</taxon>
        <taxon>Lachnospiraceae</taxon>
        <taxon>Dorea</taxon>
    </lineage>
</organism>
<evidence type="ECO:0000313" key="1">
    <source>
        <dbReference type="EMBL" id="EDR47728.1"/>
    </source>
</evidence>
<reference evidence="1 2" key="1">
    <citation type="submission" date="2007-10" db="EMBL/GenBank/DDBJ databases">
        <title>Draft genome sequence of Dorea formicigenerans(ATCC 27755).</title>
        <authorList>
            <person name="Sudarsanam P."/>
            <person name="Ley R."/>
            <person name="Guruge J."/>
            <person name="Turnbaugh P.J."/>
            <person name="Mahowald M."/>
            <person name="Liep D."/>
            <person name="Gordon J."/>
        </authorList>
    </citation>
    <scope>NUCLEOTIDE SEQUENCE [LARGE SCALE GENOMIC DNA]</scope>
    <source>
        <strain evidence="1 2">ATCC 27755</strain>
    </source>
</reference>
<dbReference type="STRING" id="411461.DORFOR_00809"/>
<comment type="caution">
    <text evidence="1">The sequence shown here is derived from an EMBL/GenBank/DDBJ whole genome shotgun (WGS) entry which is preliminary data.</text>
</comment>
<dbReference type="AlphaFoldDB" id="B0G3I4"/>
<dbReference type="PaxDb" id="411461-DORFOR_00809"/>
<protein>
    <submittedName>
        <fullName evidence="1">Uncharacterized protein</fullName>
    </submittedName>
</protein>
<dbReference type="EMBL" id="AAXA02000010">
    <property type="protein sequence ID" value="EDR47728.1"/>
    <property type="molecule type" value="Genomic_DNA"/>
</dbReference>